<dbReference type="Proteomes" id="UP000054217">
    <property type="component" value="Unassembled WGS sequence"/>
</dbReference>
<sequence>MGSGLAHTFAKAYVNENMTVLGDLKIFDGWDEFVTKLKETFQAQISTKDSTAAVFFSKGLNEEINKWILMVGPKLDTIKDWICQATVACVAMATLKVFSGKAMYQDRSYLWKQEQSSHGPRLSSSPKTLYQDPYAMDVDWKSKVQSQSKAPTCYGCSKTGHMKSKCPLSATNSKSSSAQKFHTCILAMLEEFAKALENKEEQEPMDHYSGENDEPTDDRGPKGNLDF</sequence>
<evidence type="ECO:0000313" key="5">
    <source>
        <dbReference type="EMBL" id="KIO05140.1"/>
    </source>
</evidence>
<dbReference type="GO" id="GO:0008270">
    <property type="term" value="F:zinc ion binding"/>
    <property type="evidence" value="ECO:0007669"/>
    <property type="project" value="UniProtKB-KW"/>
</dbReference>
<feature type="domain" description="CCHC-type" evidence="4">
    <location>
        <begin position="153"/>
        <end position="167"/>
    </location>
</feature>
<organism evidence="5 6">
    <name type="scientific">Pisolithus tinctorius Marx 270</name>
    <dbReference type="NCBI Taxonomy" id="870435"/>
    <lineage>
        <taxon>Eukaryota</taxon>
        <taxon>Fungi</taxon>
        <taxon>Dikarya</taxon>
        <taxon>Basidiomycota</taxon>
        <taxon>Agaricomycotina</taxon>
        <taxon>Agaricomycetes</taxon>
        <taxon>Agaricomycetidae</taxon>
        <taxon>Boletales</taxon>
        <taxon>Sclerodermatineae</taxon>
        <taxon>Pisolithaceae</taxon>
        <taxon>Pisolithus</taxon>
    </lineage>
</organism>
<keyword evidence="2" id="KW-0862">Zinc</keyword>
<keyword evidence="1" id="KW-0507">mRNA processing</keyword>
<feature type="compositionally biased region" description="Basic and acidic residues" evidence="3">
    <location>
        <begin position="195"/>
        <end position="210"/>
    </location>
</feature>
<dbReference type="InterPro" id="IPR001878">
    <property type="entry name" value="Znf_CCHC"/>
</dbReference>
<dbReference type="OrthoDB" id="2692621at2759"/>
<evidence type="ECO:0000256" key="2">
    <source>
        <dbReference type="PROSITE-ProRule" id="PRU00047"/>
    </source>
</evidence>
<reference evidence="5 6" key="1">
    <citation type="submission" date="2014-04" db="EMBL/GenBank/DDBJ databases">
        <authorList>
            <consortium name="DOE Joint Genome Institute"/>
            <person name="Kuo A."/>
            <person name="Kohler A."/>
            <person name="Costa M.D."/>
            <person name="Nagy L.G."/>
            <person name="Floudas D."/>
            <person name="Copeland A."/>
            <person name="Barry K.W."/>
            <person name="Cichocki N."/>
            <person name="Veneault-Fourrey C."/>
            <person name="LaButti K."/>
            <person name="Lindquist E.A."/>
            <person name="Lipzen A."/>
            <person name="Lundell T."/>
            <person name="Morin E."/>
            <person name="Murat C."/>
            <person name="Sun H."/>
            <person name="Tunlid A."/>
            <person name="Henrissat B."/>
            <person name="Grigoriev I.V."/>
            <person name="Hibbett D.S."/>
            <person name="Martin F."/>
            <person name="Nordberg H.P."/>
            <person name="Cantor M.N."/>
            <person name="Hua S.X."/>
        </authorList>
    </citation>
    <scope>NUCLEOTIDE SEQUENCE [LARGE SCALE GENOMIC DNA]</scope>
    <source>
        <strain evidence="5 6">Marx 270</strain>
    </source>
</reference>
<evidence type="ECO:0000256" key="3">
    <source>
        <dbReference type="SAM" id="MobiDB-lite"/>
    </source>
</evidence>
<proteinExistence type="predicted"/>
<evidence type="ECO:0000259" key="4">
    <source>
        <dbReference type="PROSITE" id="PS50158"/>
    </source>
</evidence>
<feature type="region of interest" description="Disordered" evidence="3">
    <location>
        <begin position="195"/>
        <end position="227"/>
    </location>
</feature>
<reference evidence="6" key="2">
    <citation type="submission" date="2015-01" db="EMBL/GenBank/DDBJ databases">
        <title>Evolutionary Origins and Diversification of the Mycorrhizal Mutualists.</title>
        <authorList>
            <consortium name="DOE Joint Genome Institute"/>
            <consortium name="Mycorrhizal Genomics Consortium"/>
            <person name="Kohler A."/>
            <person name="Kuo A."/>
            <person name="Nagy L.G."/>
            <person name="Floudas D."/>
            <person name="Copeland A."/>
            <person name="Barry K.W."/>
            <person name="Cichocki N."/>
            <person name="Veneault-Fourrey C."/>
            <person name="LaButti K."/>
            <person name="Lindquist E.A."/>
            <person name="Lipzen A."/>
            <person name="Lundell T."/>
            <person name="Morin E."/>
            <person name="Murat C."/>
            <person name="Riley R."/>
            <person name="Ohm R."/>
            <person name="Sun H."/>
            <person name="Tunlid A."/>
            <person name="Henrissat B."/>
            <person name="Grigoriev I.V."/>
            <person name="Hibbett D.S."/>
            <person name="Martin F."/>
        </authorList>
    </citation>
    <scope>NUCLEOTIDE SEQUENCE [LARGE SCALE GENOMIC DNA]</scope>
    <source>
        <strain evidence="6">Marx 270</strain>
    </source>
</reference>
<keyword evidence="2" id="KW-0863">Zinc-finger</keyword>
<dbReference type="InterPro" id="IPR036875">
    <property type="entry name" value="Znf_CCHC_sf"/>
</dbReference>
<dbReference type="GO" id="GO:0003676">
    <property type="term" value="F:nucleic acid binding"/>
    <property type="evidence" value="ECO:0007669"/>
    <property type="project" value="InterPro"/>
</dbReference>
<dbReference type="InParanoid" id="A0A0C3NWA7"/>
<dbReference type="PROSITE" id="PS50158">
    <property type="entry name" value="ZF_CCHC"/>
    <property type="match status" value="1"/>
</dbReference>
<dbReference type="EMBL" id="KN831968">
    <property type="protein sequence ID" value="KIO05140.1"/>
    <property type="molecule type" value="Genomic_DNA"/>
</dbReference>
<dbReference type="HOGENOM" id="CLU_073650_0_0_1"/>
<keyword evidence="2" id="KW-0479">Metal-binding</keyword>
<keyword evidence="6" id="KW-1185">Reference proteome</keyword>
<evidence type="ECO:0000313" key="6">
    <source>
        <dbReference type="Proteomes" id="UP000054217"/>
    </source>
</evidence>
<name>A0A0C3NWA7_PISTI</name>
<gene>
    <name evidence="5" type="ORF">M404DRAFT_25757</name>
</gene>
<dbReference type="Gene3D" id="4.10.60.10">
    <property type="entry name" value="Zinc finger, CCHC-type"/>
    <property type="match status" value="1"/>
</dbReference>
<dbReference type="AlphaFoldDB" id="A0A0C3NWA7"/>
<accession>A0A0C3NWA7</accession>
<dbReference type="GO" id="GO:0006397">
    <property type="term" value="P:mRNA processing"/>
    <property type="evidence" value="ECO:0007669"/>
    <property type="project" value="UniProtKB-KW"/>
</dbReference>
<dbReference type="SUPFAM" id="SSF57756">
    <property type="entry name" value="Retrovirus zinc finger-like domains"/>
    <property type="match status" value="1"/>
</dbReference>
<protein>
    <recommendedName>
        <fullName evidence="4">CCHC-type domain-containing protein</fullName>
    </recommendedName>
</protein>
<evidence type="ECO:0000256" key="1">
    <source>
        <dbReference type="ARBA" id="ARBA00022664"/>
    </source>
</evidence>